<protein>
    <recommendedName>
        <fullName evidence="4">PHP domain-containing protein</fullName>
    </recommendedName>
</protein>
<feature type="compositionally biased region" description="Basic residues" evidence="1">
    <location>
        <begin position="337"/>
        <end position="346"/>
    </location>
</feature>
<reference evidence="2 3" key="1">
    <citation type="submission" date="2022-02" db="EMBL/GenBank/DDBJ databases">
        <title>Uncovering new skin microbiome diversity through culturing and metagenomics.</title>
        <authorList>
            <person name="Conlan S."/>
            <person name="Deming C."/>
            <person name="Nisc Comparative Sequencing Program N."/>
            <person name="Segre J.A."/>
        </authorList>
    </citation>
    <scope>NUCLEOTIDE SEQUENCE [LARGE SCALE GENOMIC DNA]</scope>
    <source>
        <strain evidence="2 3">ACRQZ</strain>
    </source>
</reference>
<dbReference type="InterPro" id="IPR006311">
    <property type="entry name" value="TAT_signal"/>
</dbReference>
<dbReference type="EMBL" id="JAKRCV010000001">
    <property type="protein sequence ID" value="MCG7320299.1"/>
    <property type="molecule type" value="Genomic_DNA"/>
</dbReference>
<evidence type="ECO:0008006" key="4">
    <source>
        <dbReference type="Google" id="ProtNLM"/>
    </source>
</evidence>
<sequence>MCRDGSPQQDHQPLPHVWDEPVTPLPTATGASRRSVLTAAGAAGAAALGAGLLPGVLAAPDAGAAPAGRRPRHDRYDWLVGDHHVHTVFSHDVKYLVETQVARAHEFGVDWMVFTEHSNVGHHDKGAHLERQVLQRMRRQYPDLLIYQGLEWYIPAAEHCTVMVAPGDNDADLLRQFERLWDGKLNRWEKPTPGTPQVAEWEAKAVEALRWLAAERRRGVVDDVLVLANHPLRLGIDSPHELRAWRDAAPEIMIGMEGAPGAQAGAFGTNRAPGYQRGEYENAPSAYSWPGYPLEAYRTRGGFDWASSVVGGLWDSLLAEGQALLDHHQLRPPQRVARPHHGRRVPARRDLRHPGPSPLPRPHRRSPGGAVTTGPVSSAATTRASSVAATAPSCRPCARAAAGSTTGTWSTASRSRSPVADRRVAVAAMRVAGRSAPRSAAASAFAAAPASP</sequence>
<gene>
    <name evidence="2" type="ORF">MHL29_00065</name>
</gene>
<dbReference type="RefSeq" id="WP_239261246.1">
    <property type="nucleotide sequence ID" value="NZ_JAKRCV010000001.1"/>
</dbReference>
<evidence type="ECO:0000313" key="2">
    <source>
        <dbReference type="EMBL" id="MCG7320299.1"/>
    </source>
</evidence>
<accession>A0ABS9PXE8</accession>
<comment type="caution">
    <text evidence="2">The sequence shown here is derived from an EMBL/GenBank/DDBJ whole genome shotgun (WGS) entry which is preliminary data.</text>
</comment>
<dbReference type="SUPFAM" id="SSF89550">
    <property type="entry name" value="PHP domain-like"/>
    <property type="match status" value="1"/>
</dbReference>
<dbReference type="PROSITE" id="PS51318">
    <property type="entry name" value="TAT"/>
    <property type="match status" value="1"/>
</dbReference>
<name>A0ABS9PXE8_9MICO</name>
<feature type="compositionally biased region" description="Low complexity" evidence="1">
    <location>
        <begin position="375"/>
        <end position="418"/>
    </location>
</feature>
<dbReference type="InterPro" id="IPR016195">
    <property type="entry name" value="Pol/histidinol_Pase-like"/>
</dbReference>
<organism evidence="2 3">
    <name type="scientific">Arsenicicoccus bolidensis</name>
    <dbReference type="NCBI Taxonomy" id="229480"/>
    <lineage>
        <taxon>Bacteria</taxon>
        <taxon>Bacillati</taxon>
        <taxon>Actinomycetota</taxon>
        <taxon>Actinomycetes</taxon>
        <taxon>Micrococcales</taxon>
        <taxon>Intrasporangiaceae</taxon>
        <taxon>Arsenicicoccus</taxon>
    </lineage>
</organism>
<dbReference type="Gene3D" id="3.20.20.140">
    <property type="entry name" value="Metal-dependent hydrolases"/>
    <property type="match status" value="1"/>
</dbReference>
<dbReference type="Proteomes" id="UP001521931">
    <property type="component" value="Unassembled WGS sequence"/>
</dbReference>
<feature type="region of interest" description="Disordered" evidence="1">
    <location>
        <begin position="330"/>
        <end position="452"/>
    </location>
</feature>
<evidence type="ECO:0000313" key="3">
    <source>
        <dbReference type="Proteomes" id="UP001521931"/>
    </source>
</evidence>
<feature type="compositionally biased region" description="Low complexity" evidence="1">
    <location>
        <begin position="425"/>
        <end position="452"/>
    </location>
</feature>
<feature type="compositionally biased region" description="Polar residues" evidence="1">
    <location>
        <begin position="1"/>
        <end position="11"/>
    </location>
</feature>
<evidence type="ECO:0000256" key="1">
    <source>
        <dbReference type="SAM" id="MobiDB-lite"/>
    </source>
</evidence>
<proteinExistence type="predicted"/>
<feature type="region of interest" description="Disordered" evidence="1">
    <location>
        <begin position="1"/>
        <end position="29"/>
    </location>
</feature>
<keyword evidence="3" id="KW-1185">Reference proteome</keyword>